<sequence>MPRLNKRKRAFLRRFVWFAAAGPLGNAQDNAIFQAIRAKAPGDVPDAAVAYAVLKAQQDAGVAKPGDIGEVAVRDGKLFVAGQTPGFLAAVDMKQPIPAPAEVDTQLAAHRQAQAPQLAQQAQDQQQQQTSQPSFSRA</sequence>
<gene>
    <name evidence="3" type="ORF">MOV92_01580</name>
</gene>
<evidence type="ECO:0008006" key="5">
    <source>
        <dbReference type="Google" id="ProtNLM"/>
    </source>
</evidence>
<feature type="compositionally biased region" description="Low complexity" evidence="1">
    <location>
        <begin position="106"/>
        <end position="132"/>
    </location>
</feature>
<name>A0ABY3XEM7_9GAMM</name>
<evidence type="ECO:0000313" key="4">
    <source>
        <dbReference type="Proteomes" id="UP000829194"/>
    </source>
</evidence>
<dbReference type="RefSeq" id="WP_057941298.1">
    <property type="nucleotide sequence ID" value="NZ_CP011131.1"/>
</dbReference>
<evidence type="ECO:0000256" key="1">
    <source>
        <dbReference type="SAM" id="MobiDB-lite"/>
    </source>
</evidence>
<organism evidence="3 4">
    <name type="scientific">Lysobacter gummosus</name>
    <dbReference type="NCBI Taxonomy" id="262324"/>
    <lineage>
        <taxon>Bacteria</taxon>
        <taxon>Pseudomonadati</taxon>
        <taxon>Pseudomonadota</taxon>
        <taxon>Gammaproteobacteria</taxon>
        <taxon>Lysobacterales</taxon>
        <taxon>Lysobacteraceae</taxon>
        <taxon>Lysobacter</taxon>
    </lineage>
</organism>
<evidence type="ECO:0000256" key="2">
    <source>
        <dbReference type="SAM" id="SignalP"/>
    </source>
</evidence>
<proteinExistence type="predicted"/>
<dbReference type="EMBL" id="CP093547">
    <property type="protein sequence ID" value="UNP30005.1"/>
    <property type="molecule type" value="Genomic_DNA"/>
</dbReference>
<feature type="region of interest" description="Disordered" evidence="1">
    <location>
        <begin position="101"/>
        <end position="138"/>
    </location>
</feature>
<keyword evidence="4" id="KW-1185">Reference proteome</keyword>
<dbReference type="Proteomes" id="UP000829194">
    <property type="component" value="Chromosome"/>
</dbReference>
<keyword evidence="2" id="KW-0732">Signal</keyword>
<feature type="chain" id="PRO_5046132158" description="Lytic enzyme" evidence="2">
    <location>
        <begin position="22"/>
        <end position="138"/>
    </location>
</feature>
<protein>
    <recommendedName>
        <fullName evidence="5">Lytic enzyme</fullName>
    </recommendedName>
</protein>
<reference evidence="3 4" key="1">
    <citation type="submission" date="2022-03" db="EMBL/GenBank/DDBJ databases">
        <title>Complete genome sequence of Lysobacter capsici VKM B-2533 and Lysobacter gummosus 10.1.1, promising sources of lytic agents.</title>
        <authorList>
            <person name="Tarlachkov S.V."/>
            <person name="Kudryakova I.V."/>
            <person name="Afoshin A.S."/>
            <person name="Leontyevskaya E.A."/>
            <person name="Leontyevskaya N.V."/>
        </authorList>
    </citation>
    <scope>NUCLEOTIDE SEQUENCE [LARGE SCALE GENOMIC DNA]</scope>
    <source>
        <strain evidence="3 4">10.1.1</strain>
    </source>
</reference>
<accession>A0ABY3XEM7</accession>
<evidence type="ECO:0000313" key="3">
    <source>
        <dbReference type="EMBL" id="UNP30005.1"/>
    </source>
</evidence>
<feature type="signal peptide" evidence="2">
    <location>
        <begin position="1"/>
        <end position="21"/>
    </location>
</feature>